<reference evidence="2 3" key="1">
    <citation type="submission" date="2024-08" db="EMBL/GenBank/DDBJ databases">
        <title>Insights into the chromosomal genome structure of Flemingia macrophylla.</title>
        <authorList>
            <person name="Ding Y."/>
            <person name="Zhao Y."/>
            <person name="Bi W."/>
            <person name="Wu M."/>
            <person name="Zhao G."/>
            <person name="Gong Y."/>
            <person name="Li W."/>
            <person name="Zhang P."/>
        </authorList>
    </citation>
    <scope>NUCLEOTIDE SEQUENCE [LARGE SCALE GENOMIC DNA]</scope>
    <source>
        <strain evidence="2">DYQJB</strain>
        <tissue evidence="2">Leaf</tissue>
    </source>
</reference>
<dbReference type="PANTHER" id="PTHR43060:SF15">
    <property type="entry name" value="3-HYDROXYISOBUTYRATE DEHYDROGENASE-LIKE 1, MITOCHONDRIAL-RELATED"/>
    <property type="match status" value="1"/>
</dbReference>
<feature type="domain" description="6-phosphogluconate dehydrogenase NADP-binding" evidence="1">
    <location>
        <begin position="9"/>
        <end position="103"/>
    </location>
</feature>
<dbReference type="AlphaFoldDB" id="A0ABD1LF13"/>
<gene>
    <name evidence="2" type="ORF">Fmac_026431</name>
</gene>
<dbReference type="GO" id="GO:0016616">
    <property type="term" value="F:oxidoreductase activity, acting on the CH-OH group of donors, NAD or NADP as acceptor"/>
    <property type="evidence" value="ECO:0007669"/>
    <property type="project" value="UniProtKB-ARBA"/>
</dbReference>
<dbReference type="Gene3D" id="3.40.50.720">
    <property type="entry name" value="NAD(P)-binding Rossmann-like Domain"/>
    <property type="match status" value="1"/>
</dbReference>
<dbReference type="Pfam" id="PF03446">
    <property type="entry name" value="NAD_binding_2"/>
    <property type="match status" value="1"/>
</dbReference>
<proteinExistence type="predicted"/>
<organism evidence="2 3">
    <name type="scientific">Flemingia macrophylla</name>
    <dbReference type="NCBI Taxonomy" id="520843"/>
    <lineage>
        <taxon>Eukaryota</taxon>
        <taxon>Viridiplantae</taxon>
        <taxon>Streptophyta</taxon>
        <taxon>Embryophyta</taxon>
        <taxon>Tracheophyta</taxon>
        <taxon>Spermatophyta</taxon>
        <taxon>Magnoliopsida</taxon>
        <taxon>eudicotyledons</taxon>
        <taxon>Gunneridae</taxon>
        <taxon>Pentapetalae</taxon>
        <taxon>rosids</taxon>
        <taxon>fabids</taxon>
        <taxon>Fabales</taxon>
        <taxon>Fabaceae</taxon>
        <taxon>Papilionoideae</taxon>
        <taxon>50 kb inversion clade</taxon>
        <taxon>NPAAA clade</taxon>
        <taxon>indigoferoid/millettioid clade</taxon>
        <taxon>Phaseoleae</taxon>
        <taxon>Flemingia</taxon>
    </lineage>
</organism>
<sequence>MLHISEWGRKRRELTFYPHSAAHLVASPNAVVARSDVVFSIFGFPSDVRSFLLDPSSGALATLCHGGVLVDMTTSEPSLAAEVAAAVTAKGCHSVDGPVSGGDPEP</sequence>
<evidence type="ECO:0000313" key="3">
    <source>
        <dbReference type="Proteomes" id="UP001603857"/>
    </source>
</evidence>
<evidence type="ECO:0000259" key="1">
    <source>
        <dbReference type="Pfam" id="PF03446"/>
    </source>
</evidence>
<keyword evidence="3" id="KW-1185">Reference proteome</keyword>
<protein>
    <recommendedName>
        <fullName evidence="1">6-phosphogluconate dehydrogenase NADP-binding domain-containing protein</fullName>
    </recommendedName>
</protein>
<dbReference type="SUPFAM" id="SSF51735">
    <property type="entry name" value="NAD(P)-binding Rossmann-fold domains"/>
    <property type="match status" value="1"/>
</dbReference>
<dbReference type="PANTHER" id="PTHR43060">
    <property type="entry name" value="3-HYDROXYISOBUTYRATE DEHYDROGENASE-LIKE 1, MITOCHONDRIAL-RELATED"/>
    <property type="match status" value="1"/>
</dbReference>
<dbReference type="EMBL" id="JBGMDY010000009">
    <property type="protein sequence ID" value="KAL2322052.1"/>
    <property type="molecule type" value="Genomic_DNA"/>
</dbReference>
<dbReference type="InterPro" id="IPR036291">
    <property type="entry name" value="NAD(P)-bd_dom_sf"/>
</dbReference>
<evidence type="ECO:0000313" key="2">
    <source>
        <dbReference type="EMBL" id="KAL2322052.1"/>
    </source>
</evidence>
<comment type="caution">
    <text evidence="2">The sequence shown here is derived from an EMBL/GenBank/DDBJ whole genome shotgun (WGS) entry which is preliminary data.</text>
</comment>
<name>A0ABD1LF13_9FABA</name>
<dbReference type="InterPro" id="IPR006115">
    <property type="entry name" value="6PGDH_NADP-bd"/>
</dbReference>
<dbReference type="Proteomes" id="UP001603857">
    <property type="component" value="Unassembled WGS sequence"/>
</dbReference>
<accession>A0ABD1LF13</accession>